<organism evidence="12 13">
    <name type="scientific">Nakamurella panacisegetis</name>
    <dbReference type="NCBI Taxonomy" id="1090615"/>
    <lineage>
        <taxon>Bacteria</taxon>
        <taxon>Bacillati</taxon>
        <taxon>Actinomycetota</taxon>
        <taxon>Actinomycetes</taxon>
        <taxon>Nakamurellales</taxon>
        <taxon>Nakamurellaceae</taxon>
        <taxon>Nakamurella</taxon>
    </lineage>
</organism>
<dbReference type="Pfam" id="PF24878">
    <property type="entry name" value="YkcB_C"/>
    <property type="match status" value="1"/>
</dbReference>
<feature type="compositionally biased region" description="Pro residues" evidence="8">
    <location>
        <begin position="11"/>
        <end position="23"/>
    </location>
</feature>
<dbReference type="GO" id="GO:0005886">
    <property type="term" value="C:plasma membrane"/>
    <property type="evidence" value="ECO:0007669"/>
    <property type="project" value="UniProtKB-SubCell"/>
</dbReference>
<evidence type="ECO:0000313" key="12">
    <source>
        <dbReference type="EMBL" id="SDO37389.1"/>
    </source>
</evidence>
<proteinExistence type="predicted"/>
<accession>A0A1H0J1S2</accession>
<evidence type="ECO:0000256" key="7">
    <source>
        <dbReference type="ARBA" id="ARBA00023136"/>
    </source>
</evidence>
<feature type="transmembrane region" description="Helical" evidence="9">
    <location>
        <begin position="115"/>
        <end position="139"/>
    </location>
</feature>
<feature type="transmembrane region" description="Helical" evidence="9">
    <location>
        <begin position="463"/>
        <end position="483"/>
    </location>
</feature>
<name>A0A1H0J1S2_9ACTN</name>
<feature type="transmembrane region" description="Helical" evidence="9">
    <location>
        <begin position="380"/>
        <end position="398"/>
    </location>
</feature>
<feature type="domain" description="Glycosyltransferase RgtA/B/C/D-like" evidence="10">
    <location>
        <begin position="100"/>
        <end position="254"/>
    </location>
</feature>
<dbReference type="GO" id="GO:0009103">
    <property type="term" value="P:lipopolysaccharide biosynthetic process"/>
    <property type="evidence" value="ECO:0007669"/>
    <property type="project" value="UniProtKB-ARBA"/>
</dbReference>
<dbReference type="STRING" id="1090615.SAMN04515671_0736"/>
<dbReference type="InterPro" id="IPR038731">
    <property type="entry name" value="RgtA/B/C-like"/>
</dbReference>
<dbReference type="OrthoDB" id="5241882at2"/>
<feature type="transmembrane region" description="Helical" evidence="9">
    <location>
        <begin position="145"/>
        <end position="168"/>
    </location>
</feature>
<feature type="transmembrane region" description="Helical" evidence="9">
    <location>
        <begin position="244"/>
        <end position="268"/>
    </location>
</feature>
<dbReference type="Proteomes" id="UP000198741">
    <property type="component" value="Chromosome I"/>
</dbReference>
<feature type="transmembrane region" description="Helical" evidence="9">
    <location>
        <begin position="353"/>
        <end position="374"/>
    </location>
</feature>
<keyword evidence="3" id="KW-0328">Glycosyltransferase</keyword>
<feature type="transmembrane region" description="Helical" evidence="9">
    <location>
        <begin position="199"/>
        <end position="232"/>
    </location>
</feature>
<keyword evidence="2" id="KW-1003">Cell membrane</keyword>
<keyword evidence="4 12" id="KW-0808">Transferase</keyword>
<reference evidence="12 13" key="1">
    <citation type="submission" date="2016-10" db="EMBL/GenBank/DDBJ databases">
        <authorList>
            <person name="de Groot N.N."/>
        </authorList>
    </citation>
    <scope>NUCLEOTIDE SEQUENCE [LARGE SCALE GENOMIC DNA]</scope>
    <source>
        <strain evidence="13">P4-7,KCTC 19426,CECT 7604</strain>
    </source>
</reference>
<evidence type="ECO:0000256" key="4">
    <source>
        <dbReference type="ARBA" id="ARBA00022679"/>
    </source>
</evidence>
<feature type="transmembrane region" description="Helical" evidence="9">
    <location>
        <begin position="431"/>
        <end position="456"/>
    </location>
</feature>
<evidence type="ECO:0000259" key="11">
    <source>
        <dbReference type="Pfam" id="PF24878"/>
    </source>
</evidence>
<dbReference type="GO" id="GO:0016763">
    <property type="term" value="F:pentosyltransferase activity"/>
    <property type="evidence" value="ECO:0007669"/>
    <property type="project" value="TreeGrafter"/>
</dbReference>
<evidence type="ECO:0000256" key="5">
    <source>
        <dbReference type="ARBA" id="ARBA00022692"/>
    </source>
</evidence>
<feature type="transmembrane region" description="Helical" evidence="9">
    <location>
        <begin position="42"/>
        <end position="60"/>
    </location>
</feature>
<feature type="domain" description="Putative mannosyltransferase YkcA/B-like C-terminal" evidence="11">
    <location>
        <begin position="566"/>
        <end position="658"/>
    </location>
</feature>
<dbReference type="EMBL" id="LT629710">
    <property type="protein sequence ID" value="SDO37389.1"/>
    <property type="molecule type" value="Genomic_DNA"/>
</dbReference>
<evidence type="ECO:0000256" key="1">
    <source>
        <dbReference type="ARBA" id="ARBA00004651"/>
    </source>
</evidence>
<evidence type="ECO:0000256" key="9">
    <source>
        <dbReference type="SAM" id="Phobius"/>
    </source>
</evidence>
<keyword evidence="5 9" id="KW-0812">Transmembrane</keyword>
<sequence length="678" mass="69181">MTATLEKSPPVAEPPGPAEAPAPPRRRLIIRIWRGGADDPRWARPALFGLLAVTAVLYLVNLTASGWANAFYSAAAQAGSVSWKAFFFGSSDAGNAITVDKTPGSLWFMALSARLFGVNSFAILLPQAFMGIASVGVLYSTVKRVATPMAGLLAGLALAVTPVAALMFRFNNPDAMMVLCLVLGAWAMTQAIATGRTKWLLWCGAFIGFAFLAKMMQAFLVVPGFGLAYLVAGPPRLRRRIGQLVGALVAMIVAGGWWVAVVMLWAAADRPYIGGSQTNSVLDLLFGYNGFGRLTGDEVGSVGWTDQASPTKLIDSEMGGQIAWLLPAALVALIAGLVITARRKRTDPVRASLIIWGGWLLVTGITFSAMQGIIHPYYTVALAPAIAALVGIGAHQLWKHRDSPLAIGTMAGTVVVSAVWAKILLARTSDFLPWLGTTVLVVGFVAAAAVLVAGLLPGRRARILTPIAAVLAAAVLLAGPTAYTVDTISTGHTGALPSAGPSSAGGFGGGARPGGTFGGAGNLPSGQFSPGGQGTTSTGTTATARGFGGGGGMGGLLGASTPSATMISTLKANSSNYTWAAAVVGSNNAAGYQLATGLPVMAVGGFNGTDPAPTLAQFQALAKAGKIHYFIAGTISGGGSSSTSGQDASLIAAWVESHYTATTVGSVTIYDLTPGSAS</sequence>
<evidence type="ECO:0000259" key="10">
    <source>
        <dbReference type="Pfam" id="PF13231"/>
    </source>
</evidence>
<feature type="transmembrane region" description="Helical" evidence="9">
    <location>
        <begin position="405"/>
        <end position="425"/>
    </location>
</feature>
<dbReference type="PANTHER" id="PTHR33908:SF3">
    <property type="entry name" value="UNDECAPRENYL PHOSPHATE-ALPHA-4-AMINO-4-DEOXY-L-ARABINOSE ARABINOSYL TRANSFERASE"/>
    <property type="match status" value="1"/>
</dbReference>
<feature type="region of interest" description="Disordered" evidence="8">
    <location>
        <begin position="1"/>
        <end position="23"/>
    </location>
</feature>
<dbReference type="InterPro" id="IPR056785">
    <property type="entry name" value="YkcA/B-like_C"/>
</dbReference>
<gene>
    <name evidence="12" type="ORF">SAMN04515671_0736</name>
</gene>
<dbReference type="Pfam" id="PF13231">
    <property type="entry name" value="PMT_2"/>
    <property type="match status" value="1"/>
</dbReference>
<comment type="subcellular location">
    <subcellularLocation>
        <location evidence="1">Cell membrane</location>
        <topology evidence="1">Multi-pass membrane protein</topology>
    </subcellularLocation>
</comment>
<keyword evidence="7 9" id="KW-0472">Membrane</keyword>
<dbReference type="PANTHER" id="PTHR33908">
    <property type="entry name" value="MANNOSYLTRANSFERASE YKCB-RELATED"/>
    <property type="match status" value="1"/>
</dbReference>
<keyword evidence="6 9" id="KW-1133">Transmembrane helix</keyword>
<dbReference type="InterPro" id="IPR050297">
    <property type="entry name" value="LipidA_mod_glycosyltrf_83"/>
</dbReference>
<dbReference type="AlphaFoldDB" id="A0A1H0J1S2"/>
<protein>
    <submittedName>
        <fullName evidence="12">4-amino-4-deoxy-L-arabinose transferase</fullName>
    </submittedName>
</protein>
<evidence type="ECO:0000256" key="8">
    <source>
        <dbReference type="SAM" id="MobiDB-lite"/>
    </source>
</evidence>
<evidence type="ECO:0000256" key="3">
    <source>
        <dbReference type="ARBA" id="ARBA00022676"/>
    </source>
</evidence>
<dbReference type="GO" id="GO:0010041">
    <property type="term" value="P:response to iron(III) ion"/>
    <property type="evidence" value="ECO:0007669"/>
    <property type="project" value="TreeGrafter"/>
</dbReference>
<feature type="transmembrane region" description="Helical" evidence="9">
    <location>
        <begin position="322"/>
        <end position="341"/>
    </location>
</feature>
<dbReference type="RefSeq" id="WP_090474634.1">
    <property type="nucleotide sequence ID" value="NZ_LT629710.1"/>
</dbReference>
<evidence type="ECO:0000256" key="2">
    <source>
        <dbReference type="ARBA" id="ARBA00022475"/>
    </source>
</evidence>
<feature type="transmembrane region" description="Helical" evidence="9">
    <location>
        <begin position="175"/>
        <end position="193"/>
    </location>
</feature>
<evidence type="ECO:0000313" key="13">
    <source>
        <dbReference type="Proteomes" id="UP000198741"/>
    </source>
</evidence>
<evidence type="ECO:0000256" key="6">
    <source>
        <dbReference type="ARBA" id="ARBA00022989"/>
    </source>
</evidence>
<keyword evidence="13" id="KW-1185">Reference proteome</keyword>